<protein>
    <submittedName>
        <fullName evidence="1">Uncharacterized protein</fullName>
    </submittedName>
</protein>
<proteinExistence type="predicted"/>
<gene>
    <name evidence="1" type="ORF">ACFPXP_10805</name>
</gene>
<dbReference type="RefSeq" id="WP_379894213.1">
    <property type="nucleotide sequence ID" value="NZ_CBCSCT010000063.1"/>
</dbReference>
<evidence type="ECO:0000313" key="1">
    <source>
        <dbReference type="EMBL" id="MFC5986904.1"/>
    </source>
</evidence>
<comment type="caution">
    <text evidence="1">The sequence shown here is derived from an EMBL/GenBank/DDBJ whole genome shotgun (WGS) entry which is preliminary data.</text>
</comment>
<dbReference type="EMBL" id="JBHSQV010000142">
    <property type="protein sequence ID" value="MFC5986904.1"/>
    <property type="molecule type" value="Genomic_DNA"/>
</dbReference>
<organism evidence="1 2">
    <name type="scientific">Marinicrinis lubricantis</name>
    <dbReference type="NCBI Taxonomy" id="2086470"/>
    <lineage>
        <taxon>Bacteria</taxon>
        <taxon>Bacillati</taxon>
        <taxon>Bacillota</taxon>
        <taxon>Bacilli</taxon>
        <taxon>Bacillales</taxon>
        <taxon>Paenibacillaceae</taxon>
    </lineage>
</organism>
<accession>A0ABW1IPG9</accession>
<dbReference type="Proteomes" id="UP001596250">
    <property type="component" value="Unassembled WGS sequence"/>
</dbReference>
<sequence>MLCTRKDEKVLMDALHCFLEPLQRTFSKTKNKSLLEARRPYVYKHDYWNLNKEKQVYVEVYPNQDAEGKYKFANEEVGWIFLPA</sequence>
<name>A0ABW1IPG9_9BACL</name>
<evidence type="ECO:0000313" key="2">
    <source>
        <dbReference type="Proteomes" id="UP001596250"/>
    </source>
</evidence>
<keyword evidence="2" id="KW-1185">Reference proteome</keyword>
<reference evidence="2" key="1">
    <citation type="journal article" date="2019" name="Int. J. Syst. Evol. Microbiol.">
        <title>The Global Catalogue of Microorganisms (GCM) 10K type strain sequencing project: providing services to taxonomists for standard genome sequencing and annotation.</title>
        <authorList>
            <consortium name="The Broad Institute Genomics Platform"/>
            <consortium name="The Broad Institute Genome Sequencing Center for Infectious Disease"/>
            <person name="Wu L."/>
            <person name="Ma J."/>
        </authorList>
    </citation>
    <scope>NUCLEOTIDE SEQUENCE [LARGE SCALE GENOMIC DNA]</scope>
    <source>
        <strain evidence="2">CCM 8749</strain>
    </source>
</reference>